<evidence type="ECO:0000313" key="2">
    <source>
        <dbReference type="EMBL" id="MED6207382.1"/>
    </source>
</evidence>
<feature type="region of interest" description="Disordered" evidence="1">
    <location>
        <begin position="86"/>
        <end position="127"/>
    </location>
</feature>
<feature type="compositionally biased region" description="Acidic residues" evidence="1">
    <location>
        <begin position="106"/>
        <end position="127"/>
    </location>
</feature>
<sequence length="127" mass="14290">MAPRKDKAPQLPTRFSKRLATLRAREARDEAWPLNSASHNDEVIEVSSDSNSEQVPKYVPGEGVGIIKEEEVPEYVPGEGAMIEVLQPLNQEEPEDIPYDGPVHELDDEPMDEEEEDPKEDPVEDPE</sequence>
<dbReference type="Proteomes" id="UP001341840">
    <property type="component" value="Unassembled WGS sequence"/>
</dbReference>
<evidence type="ECO:0000256" key="1">
    <source>
        <dbReference type="SAM" id="MobiDB-lite"/>
    </source>
</evidence>
<dbReference type="EMBL" id="JASCZI010241823">
    <property type="protein sequence ID" value="MED6207382.1"/>
    <property type="molecule type" value="Genomic_DNA"/>
</dbReference>
<comment type="caution">
    <text evidence="2">The sequence shown here is derived from an EMBL/GenBank/DDBJ whole genome shotgun (WGS) entry which is preliminary data.</text>
</comment>
<name>A0ABU6YBW6_9FABA</name>
<gene>
    <name evidence="2" type="ORF">PIB30_035288</name>
</gene>
<reference evidence="2 3" key="1">
    <citation type="journal article" date="2023" name="Plants (Basel)">
        <title>Bridging the Gap: Combining Genomics and Transcriptomics Approaches to Understand Stylosanthes scabra, an Orphan Legume from the Brazilian Caatinga.</title>
        <authorList>
            <person name="Ferreira-Neto J.R.C."/>
            <person name="da Silva M.D."/>
            <person name="Binneck E."/>
            <person name="de Melo N.F."/>
            <person name="da Silva R.H."/>
            <person name="de Melo A.L.T.M."/>
            <person name="Pandolfi V."/>
            <person name="Bustamante F.O."/>
            <person name="Brasileiro-Vidal A.C."/>
            <person name="Benko-Iseppon A.M."/>
        </authorList>
    </citation>
    <scope>NUCLEOTIDE SEQUENCE [LARGE SCALE GENOMIC DNA]</scope>
    <source>
        <tissue evidence="2">Leaves</tissue>
    </source>
</reference>
<protein>
    <submittedName>
        <fullName evidence="2">Uncharacterized protein</fullName>
    </submittedName>
</protein>
<organism evidence="2 3">
    <name type="scientific">Stylosanthes scabra</name>
    <dbReference type="NCBI Taxonomy" id="79078"/>
    <lineage>
        <taxon>Eukaryota</taxon>
        <taxon>Viridiplantae</taxon>
        <taxon>Streptophyta</taxon>
        <taxon>Embryophyta</taxon>
        <taxon>Tracheophyta</taxon>
        <taxon>Spermatophyta</taxon>
        <taxon>Magnoliopsida</taxon>
        <taxon>eudicotyledons</taxon>
        <taxon>Gunneridae</taxon>
        <taxon>Pentapetalae</taxon>
        <taxon>rosids</taxon>
        <taxon>fabids</taxon>
        <taxon>Fabales</taxon>
        <taxon>Fabaceae</taxon>
        <taxon>Papilionoideae</taxon>
        <taxon>50 kb inversion clade</taxon>
        <taxon>dalbergioids sensu lato</taxon>
        <taxon>Dalbergieae</taxon>
        <taxon>Pterocarpus clade</taxon>
        <taxon>Stylosanthes</taxon>
    </lineage>
</organism>
<proteinExistence type="predicted"/>
<accession>A0ABU6YBW6</accession>
<feature type="region of interest" description="Disordered" evidence="1">
    <location>
        <begin position="29"/>
        <end position="59"/>
    </location>
</feature>
<keyword evidence="3" id="KW-1185">Reference proteome</keyword>
<evidence type="ECO:0000313" key="3">
    <source>
        <dbReference type="Proteomes" id="UP001341840"/>
    </source>
</evidence>